<organism evidence="3 4">
    <name type="scientific">Thamnocephalis sphaerospora</name>
    <dbReference type="NCBI Taxonomy" id="78915"/>
    <lineage>
        <taxon>Eukaryota</taxon>
        <taxon>Fungi</taxon>
        <taxon>Fungi incertae sedis</taxon>
        <taxon>Zoopagomycota</taxon>
        <taxon>Zoopagomycotina</taxon>
        <taxon>Zoopagomycetes</taxon>
        <taxon>Zoopagales</taxon>
        <taxon>Sigmoideomycetaceae</taxon>
        <taxon>Thamnocephalis</taxon>
    </lineage>
</organism>
<name>A0A4P9XWX7_9FUNG</name>
<feature type="coiled-coil region" evidence="1">
    <location>
        <begin position="424"/>
        <end position="479"/>
    </location>
</feature>
<evidence type="ECO:0000256" key="2">
    <source>
        <dbReference type="SAM" id="MobiDB-lite"/>
    </source>
</evidence>
<sequence length="592" mass="67985">MALHYEARPTAAVTVPAPDDGERLRVLQVEVGRLQTELAALHTRLLESERARHAAETQLARAQRQAHEALESAQMQVKLYKQRAVAERHAREQERLRVDTRLQQLDGTEEQGQSRVFGTCINAAANPQRRIEISSQLPDGEFIFKQQVPDPQIIDIVGLFEQRMDMVREALKERDDQILKLTAEVKQLRDGAVKVASPNDLATGPDAPNRRTRTHQLEDQIAYFQEQLDVRDAALESAERARDELARTNIVLEKQLLHCQENHLGANGTVSQERQQVLDPAIATMAKSGANEPEQAVFAGELDRTRKKLDQERRRSHKLDASMKRLTSELYDARSERDKLVESLKRLQHQMDTVETLLGELRCERDNLRGLYEQTNDQLQRIRRAQTPSVDASDAGRRRGDGASIVGERDRRSWLPHAADTTGLRALTAERDRLQADLRQQATDLAAAQRRCGELGALTDTLRRENARLAEQIRRIDADTNTLREQLALQRELARRCEQDERMHFDRLRALETELHAAHAEADRLRGRFEDTNRHVDTVETLRQALERARTGYAEMRDRAHLAQSKMEEEMRRMRDQLDQLIRETDVQMARR</sequence>
<proteinExistence type="predicted"/>
<dbReference type="OrthoDB" id="10254663at2759"/>
<protein>
    <submittedName>
        <fullName evidence="3">Uncharacterized protein</fullName>
    </submittedName>
</protein>
<feature type="region of interest" description="Disordered" evidence="2">
    <location>
        <begin position="384"/>
        <end position="403"/>
    </location>
</feature>
<accession>A0A4P9XWX7</accession>
<evidence type="ECO:0000313" key="4">
    <source>
        <dbReference type="Proteomes" id="UP000271241"/>
    </source>
</evidence>
<keyword evidence="1" id="KW-0175">Coiled coil</keyword>
<dbReference type="Proteomes" id="UP000271241">
    <property type="component" value="Unassembled WGS sequence"/>
</dbReference>
<feature type="compositionally biased region" description="Basic and acidic residues" evidence="2">
    <location>
        <begin position="394"/>
        <end position="403"/>
    </location>
</feature>
<gene>
    <name evidence="3" type="ORF">THASP1DRAFT_27410</name>
</gene>
<keyword evidence="4" id="KW-1185">Reference proteome</keyword>
<reference evidence="4" key="1">
    <citation type="journal article" date="2018" name="Nat. Microbiol.">
        <title>Leveraging single-cell genomics to expand the fungal tree of life.</title>
        <authorList>
            <person name="Ahrendt S.R."/>
            <person name="Quandt C.A."/>
            <person name="Ciobanu D."/>
            <person name="Clum A."/>
            <person name="Salamov A."/>
            <person name="Andreopoulos B."/>
            <person name="Cheng J.F."/>
            <person name="Woyke T."/>
            <person name="Pelin A."/>
            <person name="Henrissat B."/>
            <person name="Reynolds N.K."/>
            <person name="Benny G.L."/>
            <person name="Smith M.E."/>
            <person name="James T.Y."/>
            <person name="Grigoriev I.V."/>
        </authorList>
    </citation>
    <scope>NUCLEOTIDE SEQUENCE [LARGE SCALE GENOMIC DNA]</scope>
    <source>
        <strain evidence="4">RSA 1356</strain>
    </source>
</reference>
<evidence type="ECO:0000256" key="1">
    <source>
        <dbReference type="SAM" id="Coils"/>
    </source>
</evidence>
<evidence type="ECO:0000313" key="3">
    <source>
        <dbReference type="EMBL" id="RKP10814.1"/>
    </source>
</evidence>
<feature type="coiled-coil region" evidence="1">
    <location>
        <begin position="508"/>
        <end position="584"/>
    </location>
</feature>
<dbReference type="Gene3D" id="1.10.287.1490">
    <property type="match status" value="1"/>
</dbReference>
<feature type="coiled-coil region" evidence="1">
    <location>
        <begin position="45"/>
        <end position="72"/>
    </location>
</feature>
<dbReference type="EMBL" id="KZ992436">
    <property type="protein sequence ID" value="RKP10814.1"/>
    <property type="molecule type" value="Genomic_DNA"/>
</dbReference>
<dbReference type="AlphaFoldDB" id="A0A4P9XWX7"/>